<dbReference type="STRING" id="289078.A0A2X0NKD4"/>
<name>A0A2X0NKD4_9BASI</name>
<organism evidence="2 3">
    <name type="scientific">Microbotryum saponariae</name>
    <dbReference type="NCBI Taxonomy" id="289078"/>
    <lineage>
        <taxon>Eukaryota</taxon>
        <taxon>Fungi</taxon>
        <taxon>Dikarya</taxon>
        <taxon>Basidiomycota</taxon>
        <taxon>Pucciniomycotina</taxon>
        <taxon>Microbotryomycetes</taxon>
        <taxon>Microbotryales</taxon>
        <taxon>Microbotryaceae</taxon>
        <taxon>Microbotryum</taxon>
    </lineage>
</organism>
<sequence>MAHDFLVDHSKTSMDDYLPDLANMATVLATGILSHNCPMNQEAIDFSITENGKAQLSTAYIFSTMTVPGRFKRGRATLDMALVDAIAHIACKQGGHLFVYDNSRLHAEAEYVVKYNLGSDVVYRSGRHIQRNLNNGIDAGGGSYAPDLGGFDQLGLTTLMYAIKECVLSWLYYRQDCGEGGTKPSKSEAEPVAWIWDAWAKLRSHAACRPPKPDGPSNIEVPATTEDYACGDPLGNRRNKMSRGSRLTSV</sequence>
<evidence type="ECO:0000313" key="3">
    <source>
        <dbReference type="Proteomes" id="UP000249723"/>
    </source>
</evidence>
<proteinExistence type="predicted"/>
<dbReference type="AlphaFoldDB" id="A0A2X0NKD4"/>
<dbReference type="OrthoDB" id="5302720at2759"/>
<dbReference type="Proteomes" id="UP000249723">
    <property type="component" value="Unassembled WGS sequence"/>
</dbReference>
<reference evidence="3" key="1">
    <citation type="submission" date="2016-10" db="EMBL/GenBank/DDBJ databases">
        <authorList>
            <person name="Jeantristanb JTB J.-T."/>
            <person name="Ricardo R."/>
        </authorList>
    </citation>
    <scope>NUCLEOTIDE SEQUENCE [LARGE SCALE GENOMIC DNA]</scope>
</reference>
<protein>
    <submittedName>
        <fullName evidence="2">BZ3500_MvSof-1268-A1-R1_Chr4-1g06779 protein</fullName>
    </submittedName>
</protein>
<evidence type="ECO:0000256" key="1">
    <source>
        <dbReference type="SAM" id="MobiDB-lite"/>
    </source>
</evidence>
<gene>
    <name evidence="2" type="ORF">BZ3500_MVSOF-1268-A1-R1_CHR4-1G06779</name>
</gene>
<evidence type="ECO:0000313" key="2">
    <source>
        <dbReference type="EMBL" id="SCZ96846.1"/>
    </source>
</evidence>
<dbReference type="EMBL" id="FMWP01000091">
    <property type="protein sequence ID" value="SCZ96846.1"/>
    <property type="molecule type" value="Genomic_DNA"/>
</dbReference>
<keyword evidence="3" id="KW-1185">Reference proteome</keyword>
<feature type="region of interest" description="Disordered" evidence="1">
    <location>
        <begin position="207"/>
        <end position="250"/>
    </location>
</feature>
<accession>A0A2X0NKD4</accession>